<accession>A0AA35W5Z0</accession>
<reference evidence="1" key="1">
    <citation type="submission" date="2023-03" db="EMBL/GenBank/DDBJ databases">
        <authorList>
            <person name="Steffen K."/>
            <person name="Cardenas P."/>
        </authorList>
    </citation>
    <scope>NUCLEOTIDE SEQUENCE</scope>
</reference>
<dbReference type="EMBL" id="CASHTH010000954">
    <property type="protein sequence ID" value="CAI8009383.1"/>
    <property type="molecule type" value="Genomic_DNA"/>
</dbReference>
<comment type="caution">
    <text evidence="1">The sequence shown here is derived from an EMBL/GenBank/DDBJ whole genome shotgun (WGS) entry which is preliminary data.</text>
</comment>
<evidence type="ECO:0000313" key="2">
    <source>
        <dbReference type="Proteomes" id="UP001174909"/>
    </source>
</evidence>
<protein>
    <submittedName>
        <fullName evidence="1">Uncharacterized protein</fullName>
    </submittedName>
</protein>
<feature type="non-terminal residue" evidence="1">
    <location>
        <position position="1"/>
    </location>
</feature>
<dbReference type="Proteomes" id="UP001174909">
    <property type="component" value="Unassembled WGS sequence"/>
</dbReference>
<keyword evidence="2" id="KW-1185">Reference proteome</keyword>
<dbReference type="AlphaFoldDB" id="A0AA35W5Z0"/>
<gene>
    <name evidence="1" type="ORF">GBAR_LOCUS6310</name>
</gene>
<proteinExistence type="predicted"/>
<name>A0AA35W5Z0_GEOBA</name>
<organism evidence="1 2">
    <name type="scientific">Geodia barretti</name>
    <name type="common">Barrett's horny sponge</name>
    <dbReference type="NCBI Taxonomy" id="519541"/>
    <lineage>
        <taxon>Eukaryota</taxon>
        <taxon>Metazoa</taxon>
        <taxon>Porifera</taxon>
        <taxon>Demospongiae</taxon>
        <taxon>Heteroscleromorpha</taxon>
        <taxon>Tetractinellida</taxon>
        <taxon>Astrophorina</taxon>
        <taxon>Geodiidae</taxon>
        <taxon>Geodia</taxon>
    </lineage>
</organism>
<sequence length="130" mass="14338">LPPQAPGSGDETFIDDIVTDSKQVNITTPTSSVYERSQSSTNPTPMMSVIQVTPVPSVGISSPINYLSHRNVIRKYYFSECLLIGVFNIRFGKQLELVCLCIFPCSWSFRVSSNSNVGFHHCGNCCLDLS</sequence>
<evidence type="ECO:0000313" key="1">
    <source>
        <dbReference type="EMBL" id="CAI8009383.1"/>
    </source>
</evidence>